<accession>A0A7J4IRI8</accession>
<feature type="coiled-coil region" evidence="1">
    <location>
        <begin position="46"/>
        <end position="76"/>
    </location>
</feature>
<reference evidence="3" key="1">
    <citation type="journal article" date="2020" name="bioRxiv">
        <title>A rank-normalized archaeal taxonomy based on genome phylogeny resolves widespread incomplete and uneven classifications.</title>
        <authorList>
            <person name="Rinke C."/>
            <person name="Chuvochina M."/>
            <person name="Mussig A.J."/>
            <person name="Chaumeil P.-A."/>
            <person name="Waite D.W."/>
            <person name="Whitman W.B."/>
            <person name="Parks D.H."/>
            <person name="Hugenholtz P."/>
        </authorList>
    </citation>
    <scope>NUCLEOTIDE SEQUENCE [LARGE SCALE GENOMIC DNA]</scope>
</reference>
<sequence length="92" mass="10887">MEKKNSLSDEEVAFEIVKLYFEEIARLGFKRSLDLDAIINAYFYTNERLKNKSKDLEEIRKKVLEEERKLATETKEELFPSLEELKQKLGDA</sequence>
<organism evidence="2 3">
    <name type="scientific">Candidatus Iainarchaeum sp</name>
    <dbReference type="NCBI Taxonomy" id="3101447"/>
    <lineage>
        <taxon>Archaea</taxon>
        <taxon>Candidatus Iainarchaeota</taxon>
        <taxon>Candidatus Iainarchaeia</taxon>
        <taxon>Candidatus Iainarchaeales</taxon>
        <taxon>Candidatus Iainarchaeaceae</taxon>
        <taxon>Candidatus Iainarchaeum</taxon>
    </lineage>
</organism>
<proteinExistence type="predicted"/>
<evidence type="ECO:0000256" key="1">
    <source>
        <dbReference type="SAM" id="Coils"/>
    </source>
</evidence>
<comment type="caution">
    <text evidence="2">The sequence shown here is derived from an EMBL/GenBank/DDBJ whole genome shotgun (WGS) entry which is preliminary data.</text>
</comment>
<gene>
    <name evidence="2" type="ORF">HA237_02055</name>
</gene>
<dbReference type="EMBL" id="DUFG01000013">
    <property type="protein sequence ID" value="HIH08133.1"/>
    <property type="molecule type" value="Genomic_DNA"/>
</dbReference>
<protein>
    <submittedName>
        <fullName evidence="2">Uncharacterized protein</fullName>
    </submittedName>
</protein>
<evidence type="ECO:0000313" key="3">
    <source>
        <dbReference type="Proteomes" id="UP000577419"/>
    </source>
</evidence>
<name>A0A7J4IRI8_9ARCH</name>
<keyword evidence="1" id="KW-0175">Coiled coil</keyword>
<dbReference type="AlphaFoldDB" id="A0A7J4IRI8"/>
<evidence type="ECO:0000313" key="2">
    <source>
        <dbReference type="EMBL" id="HIH08133.1"/>
    </source>
</evidence>
<dbReference type="Proteomes" id="UP000577419">
    <property type="component" value="Unassembled WGS sequence"/>
</dbReference>